<evidence type="ECO:0000313" key="2">
    <source>
        <dbReference type="EMBL" id="TDX83963.1"/>
    </source>
</evidence>
<dbReference type="EMBL" id="SOEO01000002">
    <property type="protein sequence ID" value="TDX83963.1"/>
    <property type="molecule type" value="Genomic_DNA"/>
</dbReference>
<feature type="region of interest" description="Disordered" evidence="1">
    <location>
        <begin position="464"/>
        <end position="495"/>
    </location>
</feature>
<name>A0A4R8I506_9FLAO</name>
<protein>
    <submittedName>
        <fullName evidence="2">Putative phage terminase large subunit-like protein</fullName>
    </submittedName>
</protein>
<evidence type="ECO:0000256" key="1">
    <source>
        <dbReference type="SAM" id="MobiDB-lite"/>
    </source>
</evidence>
<dbReference type="NCBIfam" id="TIGR01630">
    <property type="entry name" value="psiM2_ORF9"/>
    <property type="match status" value="1"/>
</dbReference>
<dbReference type="AlphaFoldDB" id="A0A4R8I506"/>
<gene>
    <name evidence="2" type="ORF">B0I22_1551</name>
</gene>
<evidence type="ECO:0000313" key="3">
    <source>
        <dbReference type="Proteomes" id="UP000295313"/>
    </source>
</evidence>
<dbReference type="RefSeq" id="WP_133944016.1">
    <property type="nucleotide sequence ID" value="NZ_SOEO01000002.1"/>
</dbReference>
<proteinExistence type="predicted"/>
<dbReference type="InterPro" id="IPR006517">
    <property type="entry name" value="Phage_terminase_lsu-like_C"/>
</dbReference>
<comment type="caution">
    <text evidence="2">The sequence shown here is derived from an EMBL/GenBank/DDBJ whole genome shotgun (WGS) entry which is preliminary data.</text>
</comment>
<reference evidence="2 3" key="1">
    <citation type="submission" date="2019-03" db="EMBL/GenBank/DDBJ databases">
        <title>Genomic Encyclopedia of Type Strains, Phase III (KMG-III): the genomes of soil and plant-associated and newly described type strains.</title>
        <authorList>
            <person name="Whitman W."/>
        </authorList>
    </citation>
    <scope>NUCLEOTIDE SEQUENCE [LARGE SCALE GENOMIC DNA]</scope>
    <source>
        <strain evidence="2 3">CGMCC 1.12802</strain>
    </source>
</reference>
<organism evidence="2 3">
    <name type="scientific">Epilithonimonas xixisoli</name>
    <dbReference type="NCBI Taxonomy" id="1476462"/>
    <lineage>
        <taxon>Bacteria</taxon>
        <taxon>Pseudomonadati</taxon>
        <taxon>Bacteroidota</taxon>
        <taxon>Flavobacteriia</taxon>
        <taxon>Flavobacteriales</taxon>
        <taxon>Weeksellaceae</taxon>
        <taxon>Chryseobacterium group</taxon>
        <taxon>Epilithonimonas</taxon>
    </lineage>
</organism>
<dbReference type="OrthoDB" id="9771580at2"/>
<keyword evidence="3" id="KW-1185">Reference proteome</keyword>
<sequence>MSTATEIRDVDITKTWALESTLNFTRYFFKKNFGKKFIVNDHHRIICNALDRVIQGKTKRLMLNVAPRYSKTELVIKNFSAYGFAINPASKFIHLSYSADLAMDNSREVQDTVTSEAFQELFDVTLTSESKKKWQTTEGGGFYAVSSGGQVTGFGAGAVQSENQDDEDIDFENFIPYFDSEFAGAILIDDPIKPDDAQSDQKREAVNLKFDTTIRNRVNSRDTPIIIIMQRLHMNDLCGYLQKLEGVLGIDDGGEWELIELPCLQTDENGEEKALWPHKHTVEELHQMRLKSPFVFETQYQQNPKPKEGLMYDRPFRTYPYPTIPYTSSNIKKSYTDSADTGGDYLCSICYTETDYGNFVEDILFTTKSMEYTEPKMAEMLAKHQTSTAYIESNNGGRTFGRNVEQQTRILGNNTTEFDLFHQGDNKDVRIFTKSNEVMNLTFFPEGWDKMWPTFYTHVTNYMKTGKNKNDDGPDVLTGMVEKRGEEGEDPSDYF</sequence>
<accession>A0A4R8I506</accession>
<dbReference type="Proteomes" id="UP000295313">
    <property type="component" value="Unassembled WGS sequence"/>
</dbReference>